<keyword evidence="2" id="KW-1185">Reference proteome</keyword>
<evidence type="ECO:0008006" key="3">
    <source>
        <dbReference type="Google" id="ProtNLM"/>
    </source>
</evidence>
<gene>
    <name evidence="1" type="ORF">J2S42_001098</name>
</gene>
<accession>A0AAE4AVX5</accession>
<organism evidence="1 2">
    <name type="scientific">Catenuloplanes indicus</name>
    <dbReference type="NCBI Taxonomy" id="137267"/>
    <lineage>
        <taxon>Bacteria</taxon>
        <taxon>Bacillati</taxon>
        <taxon>Actinomycetota</taxon>
        <taxon>Actinomycetes</taxon>
        <taxon>Micromonosporales</taxon>
        <taxon>Micromonosporaceae</taxon>
        <taxon>Catenuloplanes</taxon>
    </lineage>
</organism>
<dbReference type="AlphaFoldDB" id="A0AAE4AVX5"/>
<dbReference type="Gene3D" id="1.10.287.1060">
    <property type="entry name" value="ESAT-6-like"/>
    <property type="match status" value="1"/>
</dbReference>
<sequence>MSGFEVDPESLRRADDRIGSVFSAALSDFERMETELAGADAPWGGDDLGSIIGEIYTGAYAMAMNCLFSNLDTMGAYSDRLAVAADAYDAAEEEISQQFGQIGTTLDARGT</sequence>
<reference evidence="1 2" key="1">
    <citation type="submission" date="2023-07" db="EMBL/GenBank/DDBJ databases">
        <title>Sequencing the genomes of 1000 actinobacteria strains.</title>
        <authorList>
            <person name="Klenk H.-P."/>
        </authorList>
    </citation>
    <scope>NUCLEOTIDE SEQUENCE [LARGE SCALE GENOMIC DNA]</scope>
    <source>
        <strain evidence="1 2">DSM 44709</strain>
    </source>
</reference>
<dbReference type="Proteomes" id="UP001240236">
    <property type="component" value="Unassembled WGS sequence"/>
</dbReference>
<dbReference type="EMBL" id="JAUSUZ010000001">
    <property type="protein sequence ID" value="MDQ0364429.1"/>
    <property type="molecule type" value="Genomic_DNA"/>
</dbReference>
<name>A0AAE4AVX5_9ACTN</name>
<evidence type="ECO:0000313" key="2">
    <source>
        <dbReference type="Proteomes" id="UP001240236"/>
    </source>
</evidence>
<evidence type="ECO:0000313" key="1">
    <source>
        <dbReference type="EMBL" id="MDQ0364429.1"/>
    </source>
</evidence>
<comment type="caution">
    <text evidence="1">The sequence shown here is derived from an EMBL/GenBank/DDBJ whole genome shotgun (WGS) entry which is preliminary data.</text>
</comment>
<proteinExistence type="predicted"/>
<protein>
    <recommendedName>
        <fullName evidence="3">PE domain-containing protein</fullName>
    </recommendedName>
</protein>
<dbReference type="RefSeq" id="WP_307235828.1">
    <property type="nucleotide sequence ID" value="NZ_JAUSUZ010000001.1"/>
</dbReference>